<organism evidence="6 7">
    <name type="scientific">Exidia glandulosa HHB12029</name>
    <dbReference type="NCBI Taxonomy" id="1314781"/>
    <lineage>
        <taxon>Eukaryota</taxon>
        <taxon>Fungi</taxon>
        <taxon>Dikarya</taxon>
        <taxon>Basidiomycota</taxon>
        <taxon>Agaricomycotina</taxon>
        <taxon>Agaricomycetes</taxon>
        <taxon>Auriculariales</taxon>
        <taxon>Exidiaceae</taxon>
        <taxon>Exidia</taxon>
    </lineage>
</organism>
<keyword evidence="2" id="KW-0274">FAD</keyword>
<dbReference type="OrthoDB" id="655030at2759"/>
<evidence type="ECO:0000256" key="2">
    <source>
        <dbReference type="ARBA" id="ARBA00022827"/>
    </source>
</evidence>
<feature type="domain" description="FAD-binding" evidence="5">
    <location>
        <begin position="311"/>
        <end position="377"/>
    </location>
</feature>
<dbReference type="Proteomes" id="UP000077266">
    <property type="component" value="Unassembled WGS sequence"/>
</dbReference>
<dbReference type="GO" id="GO:0004497">
    <property type="term" value="F:monooxygenase activity"/>
    <property type="evidence" value="ECO:0007669"/>
    <property type="project" value="UniProtKB-KW"/>
</dbReference>
<evidence type="ECO:0000259" key="5">
    <source>
        <dbReference type="Pfam" id="PF01494"/>
    </source>
</evidence>
<evidence type="ECO:0000313" key="6">
    <source>
        <dbReference type="EMBL" id="KZV83518.1"/>
    </source>
</evidence>
<dbReference type="Gene3D" id="3.50.50.60">
    <property type="entry name" value="FAD/NAD(P)-binding domain"/>
    <property type="match status" value="1"/>
</dbReference>
<evidence type="ECO:0000313" key="7">
    <source>
        <dbReference type="Proteomes" id="UP000077266"/>
    </source>
</evidence>
<dbReference type="STRING" id="1314781.A0A165CZQ6"/>
<keyword evidence="1" id="KW-0285">Flavoprotein</keyword>
<dbReference type="SUPFAM" id="SSF51905">
    <property type="entry name" value="FAD/NAD(P)-binding domain"/>
    <property type="match status" value="1"/>
</dbReference>
<dbReference type="EMBL" id="KV426267">
    <property type="protein sequence ID" value="KZV83518.1"/>
    <property type="molecule type" value="Genomic_DNA"/>
</dbReference>
<keyword evidence="7" id="KW-1185">Reference proteome</keyword>
<evidence type="ECO:0000256" key="3">
    <source>
        <dbReference type="ARBA" id="ARBA00023002"/>
    </source>
</evidence>
<protein>
    <submittedName>
        <fullName evidence="6">FAD/NAD(P)-binding domain-containing protein</fullName>
    </submittedName>
</protein>
<dbReference type="Pfam" id="PF01494">
    <property type="entry name" value="FAD_binding_3"/>
    <property type="match status" value="1"/>
</dbReference>
<dbReference type="PRINTS" id="PR00420">
    <property type="entry name" value="RNGMNOXGNASE"/>
</dbReference>
<dbReference type="InterPro" id="IPR002938">
    <property type="entry name" value="FAD-bd"/>
</dbReference>
<proteinExistence type="predicted"/>
<evidence type="ECO:0000256" key="4">
    <source>
        <dbReference type="ARBA" id="ARBA00023033"/>
    </source>
</evidence>
<keyword evidence="4" id="KW-0503">Monooxygenase</keyword>
<dbReference type="PANTHER" id="PTHR46972:SF1">
    <property type="entry name" value="FAD DEPENDENT OXIDOREDUCTASE DOMAIN-CONTAINING PROTEIN"/>
    <property type="match status" value="1"/>
</dbReference>
<gene>
    <name evidence="6" type="ORF">EXIGLDRAFT_842882</name>
</gene>
<dbReference type="PANTHER" id="PTHR46972">
    <property type="entry name" value="MONOOXYGENASE ASQM-RELATED"/>
    <property type="match status" value="1"/>
</dbReference>
<dbReference type="AlphaFoldDB" id="A0A165CZQ6"/>
<dbReference type="InterPro" id="IPR036188">
    <property type="entry name" value="FAD/NAD-bd_sf"/>
</dbReference>
<reference evidence="6 7" key="1">
    <citation type="journal article" date="2016" name="Mol. Biol. Evol.">
        <title>Comparative Genomics of Early-Diverging Mushroom-Forming Fungi Provides Insights into the Origins of Lignocellulose Decay Capabilities.</title>
        <authorList>
            <person name="Nagy L.G."/>
            <person name="Riley R."/>
            <person name="Tritt A."/>
            <person name="Adam C."/>
            <person name="Daum C."/>
            <person name="Floudas D."/>
            <person name="Sun H."/>
            <person name="Yadav J.S."/>
            <person name="Pangilinan J."/>
            <person name="Larsson K.H."/>
            <person name="Matsuura K."/>
            <person name="Barry K."/>
            <person name="Labutti K."/>
            <person name="Kuo R."/>
            <person name="Ohm R.A."/>
            <person name="Bhattacharya S.S."/>
            <person name="Shirouzu T."/>
            <person name="Yoshinaga Y."/>
            <person name="Martin F.M."/>
            <person name="Grigoriev I.V."/>
            <person name="Hibbett D.S."/>
        </authorList>
    </citation>
    <scope>NUCLEOTIDE SEQUENCE [LARGE SCALE GENOMIC DNA]</scope>
    <source>
        <strain evidence="6 7">HHB12029</strain>
    </source>
</reference>
<accession>A0A165CZQ6</accession>
<dbReference type="InParanoid" id="A0A165CZQ6"/>
<sequence length="421" mass="44773">MTEKPSIAIVGGGLGGLTLAAILLNQKPAFPATVTVYERDASVDARAHLGGTLDLHTESGQAALKACGLLDEFKSKSRLEGEETVVTDKTGVPLFQEIPTPGGSSGRPEIDRTVLRNMLLNAIPEECVKWDHALVSASPIASSSSHELVFANGYRTTCTLLVGADGARSRVRPLVSAAEPSYTGITGAEISLAPNTAPDIAQRVGNGTMFAFDSPGNALISQLNGDGRVRTYALVKSSNPHEFSTRAAVESGGQAAWGESEAEEVLRRLEETYSDWAPWLRELISRADRTAVYPRALYILPVDHAWEHKPGVTLLGDAANLMSPFAGEGANTAMRAAMELAQALIATTARGGLGSWDSGVKEYERRRVKYASAAARESAQHLEEAFTDGAAQTYAAFFRSHQSVLGMVGFALGAAKKWLFG</sequence>
<name>A0A165CZQ6_EXIGL</name>
<dbReference type="GO" id="GO:0071949">
    <property type="term" value="F:FAD binding"/>
    <property type="evidence" value="ECO:0007669"/>
    <property type="project" value="InterPro"/>
</dbReference>
<keyword evidence="3" id="KW-0560">Oxidoreductase</keyword>
<evidence type="ECO:0000256" key="1">
    <source>
        <dbReference type="ARBA" id="ARBA00022630"/>
    </source>
</evidence>